<organism evidence="2 4">
    <name type="scientific">Bacillus clarus</name>
    <dbReference type="NCBI Taxonomy" id="2338372"/>
    <lineage>
        <taxon>Bacteria</taxon>
        <taxon>Bacillati</taxon>
        <taxon>Bacillota</taxon>
        <taxon>Bacilli</taxon>
        <taxon>Bacillales</taxon>
        <taxon>Bacillaceae</taxon>
        <taxon>Bacillus</taxon>
        <taxon>Bacillus cereus group</taxon>
    </lineage>
</organism>
<dbReference type="EMBL" id="JMQC01000008">
    <property type="protein sequence ID" value="KFN03196.1"/>
    <property type="molecule type" value="Genomic_DNA"/>
</dbReference>
<accession>A0A090ZG27</accession>
<evidence type="ECO:0000313" key="3">
    <source>
        <dbReference type="EMBL" id="RFT66277.1"/>
    </source>
</evidence>
<comment type="caution">
    <text evidence="2">The sequence shown here is derived from an EMBL/GenBank/DDBJ whole genome shotgun (WGS) entry which is preliminary data.</text>
</comment>
<gene>
    <name evidence="3" type="ORF">D0U04_14940</name>
    <name evidence="2" type="ORF">DJ93_3503</name>
</gene>
<dbReference type="EMBL" id="QVOD01000016">
    <property type="protein sequence ID" value="RFT66277.1"/>
    <property type="molecule type" value="Genomic_DNA"/>
</dbReference>
<keyword evidence="1" id="KW-1133">Transmembrane helix</keyword>
<evidence type="ECO:0000313" key="5">
    <source>
        <dbReference type="Proteomes" id="UP000264294"/>
    </source>
</evidence>
<dbReference type="PATRIC" id="fig|1405.8.peg.3601"/>
<dbReference type="AlphaFoldDB" id="A0A090ZG27"/>
<keyword evidence="1" id="KW-0812">Transmembrane</keyword>
<sequence length="65" mass="7776">MIIFLENIQAFAFLLIFISSIFYCRQLKLNKQKRKLSKFEMSMYIITSIAIPIYTMIYFILLLGK</sequence>
<reference evidence="2 4" key="1">
    <citation type="submission" date="2014-04" db="EMBL/GenBank/DDBJ databases">
        <authorList>
            <person name="Bishop-Lilly K.A."/>
            <person name="Broomall S.M."/>
            <person name="Chain P.S."/>
            <person name="Chertkov O."/>
            <person name="Coyne S.R."/>
            <person name="Daligault H.E."/>
            <person name="Davenport K.W."/>
            <person name="Erkkila T."/>
            <person name="Frey K.G."/>
            <person name="Gibbons H.S."/>
            <person name="Gu W."/>
            <person name="Jaissle J."/>
            <person name="Johnson S.L."/>
            <person name="Koroleva G.I."/>
            <person name="Ladner J.T."/>
            <person name="Lo C.-C."/>
            <person name="Minogue T.D."/>
            <person name="Munk C."/>
            <person name="Palacios G.F."/>
            <person name="Redden C.L."/>
            <person name="Rosenzweig C.N."/>
            <person name="Scholz M.B."/>
            <person name="Teshima H."/>
            <person name="Xu Y."/>
        </authorList>
    </citation>
    <scope>NUCLEOTIDE SEQUENCE [LARGE SCALE GENOMIC DNA]</scope>
    <source>
        <strain evidence="2 4">BHP</strain>
    </source>
</reference>
<evidence type="ECO:0000256" key="1">
    <source>
        <dbReference type="SAM" id="Phobius"/>
    </source>
</evidence>
<evidence type="ECO:0000313" key="4">
    <source>
        <dbReference type="Proteomes" id="UP000029389"/>
    </source>
</evidence>
<feature type="transmembrane region" description="Helical" evidence="1">
    <location>
        <begin position="44"/>
        <end position="64"/>
    </location>
</feature>
<name>A0A090ZG27_9BACI</name>
<proteinExistence type="predicted"/>
<protein>
    <submittedName>
        <fullName evidence="2">Putative membrane protein</fullName>
    </submittedName>
</protein>
<reference evidence="3 5" key="2">
    <citation type="submission" date="2018-08" db="EMBL/GenBank/DDBJ databases">
        <title>Bacillus clarus sp. nov. strain PS00077A.</title>
        <authorList>
            <person name="Mendez Acevedo M."/>
            <person name="Carroll L."/>
            <person name="Mukherjee M."/>
            <person name="Wiedmann M."/>
            <person name="Kovac J."/>
        </authorList>
    </citation>
    <scope>NUCLEOTIDE SEQUENCE [LARGE SCALE GENOMIC DNA]</scope>
    <source>
        <strain evidence="3 5">PS00077A</strain>
    </source>
</reference>
<keyword evidence="5" id="KW-1185">Reference proteome</keyword>
<keyword evidence="1" id="KW-0472">Membrane</keyword>
<evidence type="ECO:0000313" key="2">
    <source>
        <dbReference type="EMBL" id="KFN03196.1"/>
    </source>
</evidence>
<dbReference type="Proteomes" id="UP000029389">
    <property type="component" value="Unassembled WGS sequence"/>
</dbReference>
<feature type="transmembrane region" description="Helical" evidence="1">
    <location>
        <begin position="6"/>
        <end position="24"/>
    </location>
</feature>
<dbReference type="Proteomes" id="UP000264294">
    <property type="component" value="Unassembled WGS sequence"/>
</dbReference>